<dbReference type="AlphaFoldDB" id="A0A9D4AUH0"/>
<accession>A0A9D4AUH0</accession>
<proteinExistence type="predicted"/>
<sequence length="103" mass="11321">MLCRIQNLAQGTCGFSVFTPLYCITVEHKKDLIASIFPIATAYKNSALPSIFCFTSPLKHGVYSDIYVRLQSSIPTASQRKLCFLVQPLRAEGQESSLCLSGS</sequence>
<evidence type="ECO:0000313" key="2">
    <source>
        <dbReference type="Proteomes" id="UP000827986"/>
    </source>
</evidence>
<evidence type="ECO:0000313" key="1">
    <source>
        <dbReference type="EMBL" id="KAH1168990.1"/>
    </source>
</evidence>
<gene>
    <name evidence="1" type="ORF">KIL84_013580</name>
</gene>
<dbReference type="Proteomes" id="UP000827986">
    <property type="component" value="Unassembled WGS sequence"/>
</dbReference>
<comment type="caution">
    <text evidence="1">The sequence shown here is derived from an EMBL/GenBank/DDBJ whole genome shotgun (WGS) entry which is preliminary data.</text>
</comment>
<keyword evidence="2" id="KW-1185">Reference proteome</keyword>
<organism evidence="1 2">
    <name type="scientific">Mauremys mutica</name>
    <name type="common">yellowpond turtle</name>
    <dbReference type="NCBI Taxonomy" id="74926"/>
    <lineage>
        <taxon>Eukaryota</taxon>
        <taxon>Metazoa</taxon>
        <taxon>Chordata</taxon>
        <taxon>Craniata</taxon>
        <taxon>Vertebrata</taxon>
        <taxon>Euteleostomi</taxon>
        <taxon>Archelosauria</taxon>
        <taxon>Testudinata</taxon>
        <taxon>Testudines</taxon>
        <taxon>Cryptodira</taxon>
        <taxon>Durocryptodira</taxon>
        <taxon>Testudinoidea</taxon>
        <taxon>Geoemydidae</taxon>
        <taxon>Geoemydinae</taxon>
        <taxon>Mauremys</taxon>
    </lineage>
</organism>
<dbReference type="EMBL" id="JAHDVG010000485">
    <property type="protein sequence ID" value="KAH1168990.1"/>
    <property type="molecule type" value="Genomic_DNA"/>
</dbReference>
<protein>
    <submittedName>
        <fullName evidence="1">Uncharacterized protein</fullName>
    </submittedName>
</protein>
<reference evidence="1" key="1">
    <citation type="submission" date="2021-09" db="EMBL/GenBank/DDBJ databases">
        <title>The genome of Mauremys mutica provides insights into the evolution of semi-aquatic lifestyle.</title>
        <authorList>
            <person name="Gong S."/>
            <person name="Gao Y."/>
        </authorList>
    </citation>
    <scope>NUCLEOTIDE SEQUENCE</scope>
    <source>
        <strain evidence="1">MM-2020</strain>
        <tissue evidence="1">Muscle</tissue>
    </source>
</reference>
<name>A0A9D4AUH0_9SAUR</name>